<dbReference type="PANTHER" id="PTHR43825:SF1">
    <property type="entry name" value="TRANSKETOLASE-LIKE PYRIMIDINE-BINDING DOMAIN-CONTAINING PROTEIN"/>
    <property type="match status" value="1"/>
</dbReference>
<dbReference type="SUPFAM" id="SSF52922">
    <property type="entry name" value="TK C-terminal domain-like"/>
    <property type="match status" value="1"/>
</dbReference>
<sequence length="309" mass="33396">MGYTNQRIAYGSTLVELGKENKDIVVLDADLGGSTMGKMFEQAYPDRHFEMGIAEANMTSVAAGLAQTGKIPFSNSFAVFAGGRAYDQIRQTIAIGKLNVKICGSSAGLSDFGDGATHQSVEDIAIMRSIPNMTVLCPADANETVEAVKAMVSMKGPCYIRLNRNDYENVTQEGEPFVIGQPKVLREGNDVAVVSTGYMTGLAMKAADCLEGRISVKVINVSTIKPLNREKIIELTKGVKGVVTVEEHSIVGGLGSAVTEALRRECIPVEYVGIEDVFGCSAHNYQDLLKYYGLTAEHIEEAVENIWQR</sequence>
<keyword evidence="3" id="KW-1185">Reference proteome</keyword>
<protein>
    <submittedName>
        <fullName evidence="2">Transketolase family protein</fullName>
    </submittedName>
</protein>
<dbReference type="Proteomes" id="UP001198151">
    <property type="component" value="Unassembled WGS sequence"/>
</dbReference>
<organism evidence="2 3">
    <name type="scientific">Ruminococcus turbiniformis</name>
    <dbReference type="NCBI Taxonomy" id="2881258"/>
    <lineage>
        <taxon>Bacteria</taxon>
        <taxon>Bacillati</taxon>
        <taxon>Bacillota</taxon>
        <taxon>Clostridia</taxon>
        <taxon>Eubacteriales</taxon>
        <taxon>Oscillospiraceae</taxon>
        <taxon>Ruminococcus</taxon>
    </lineage>
</organism>
<dbReference type="PANTHER" id="PTHR43825">
    <property type="entry name" value="PYRUVATE DEHYDROGENASE E1 COMPONENT"/>
    <property type="match status" value="1"/>
</dbReference>
<evidence type="ECO:0000259" key="1">
    <source>
        <dbReference type="SMART" id="SM00861"/>
    </source>
</evidence>
<dbReference type="InterPro" id="IPR029061">
    <property type="entry name" value="THDP-binding"/>
</dbReference>
<dbReference type="RefSeq" id="WP_227708740.1">
    <property type="nucleotide sequence ID" value="NZ_JAJEQX010000034.1"/>
</dbReference>
<dbReference type="Gene3D" id="3.40.50.920">
    <property type="match status" value="1"/>
</dbReference>
<dbReference type="CDD" id="cd07033">
    <property type="entry name" value="TPP_PYR_DXS_TK_like"/>
    <property type="match status" value="1"/>
</dbReference>
<reference evidence="2 3" key="1">
    <citation type="submission" date="2021-10" db="EMBL/GenBank/DDBJ databases">
        <title>Anaerobic single-cell dispensing facilitates the cultivation of human gut bacteria.</title>
        <authorList>
            <person name="Afrizal A."/>
        </authorList>
    </citation>
    <scope>NUCLEOTIDE SEQUENCE [LARGE SCALE GENOMIC DNA]</scope>
    <source>
        <strain evidence="2 3">CLA-AA-H200</strain>
    </source>
</reference>
<dbReference type="Pfam" id="PF02779">
    <property type="entry name" value="Transket_pyr"/>
    <property type="match status" value="1"/>
</dbReference>
<dbReference type="InterPro" id="IPR005475">
    <property type="entry name" value="Transketolase-like_Pyr-bd"/>
</dbReference>
<comment type="caution">
    <text evidence="2">The sequence shown here is derived from an EMBL/GenBank/DDBJ whole genome shotgun (WGS) entry which is preliminary data.</text>
</comment>
<dbReference type="SUPFAM" id="SSF52518">
    <property type="entry name" value="Thiamin diphosphate-binding fold (THDP-binding)"/>
    <property type="match status" value="1"/>
</dbReference>
<gene>
    <name evidence="2" type="ORF">LKD70_15300</name>
</gene>
<dbReference type="InterPro" id="IPR033248">
    <property type="entry name" value="Transketolase_C"/>
</dbReference>
<feature type="domain" description="Transketolase-like pyrimidine-binding" evidence="1">
    <location>
        <begin position="4"/>
        <end position="169"/>
    </location>
</feature>
<dbReference type="InterPro" id="IPR009014">
    <property type="entry name" value="Transketo_C/PFOR_II"/>
</dbReference>
<dbReference type="Pfam" id="PF02780">
    <property type="entry name" value="Transketolase_C"/>
    <property type="match status" value="1"/>
</dbReference>
<dbReference type="EMBL" id="JAJEQX010000034">
    <property type="protein sequence ID" value="MCC2255760.1"/>
    <property type="molecule type" value="Genomic_DNA"/>
</dbReference>
<dbReference type="InterPro" id="IPR051157">
    <property type="entry name" value="PDH/Transketolase"/>
</dbReference>
<dbReference type="SMART" id="SM00861">
    <property type="entry name" value="Transket_pyr"/>
    <property type="match status" value="1"/>
</dbReference>
<evidence type="ECO:0000313" key="3">
    <source>
        <dbReference type="Proteomes" id="UP001198151"/>
    </source>
</evidence>
<name>A0ABS8G0E3_9FIRM</name>
<evidence type="ECO:0000313" key="2">
    <source>
        <dbReference type="EMBL" id="MCC2255760.1"/>
    </source>
</evidence>
<proteinExistence type="predicted"/>
<accession>A0ABS8G0E3</accession>
<dbReference type="Gene3D" id="3.40.50.970">
    <property type="match status" value="1"/>
</dbReference>